<evidence type="ECO:0000256" key="6">
    <source>
        <dbReference type="ARBA" id="ARBA00023136"/>
    </source>
</evidence>
<feature type="compositionally biased region" description="Polar residues" evidence="12">
    <location>
        <begin position="262"/>
        <end position="275"/>
    </location>
</feature>
<dbReference type="PROSITE" id="PS00237">
    <property type="entry name" value="G_PROTEIN_RECEP_F1_1"/>
    <property type="match status" value="1"/>
</dbReference>
<dbReference type="Proteomes" id="UP001356427">
    <property type="component" value="Unassembled WGS sequence"/>
</dbReference>
<keyword evidence="2" id="KW-1003">Cell membrane</keyword>
<dbReference type="GO" id="GO:0051378">
    <property type="term" value="F:serotonin binding"/>
    <property type="evidence" value="ECO:0007669"/>
    <property type="project" value="UniProtKB-ARBA"/>
</dbReference>
<dbReference type="GO" id="GO:0071880">
    <property type="term" value="P:adenylate cyclase-activating adrenergic receptor signaling pathway"/>
    <property type="evidence" value="ECO:0007669"/>
    <property type="project" value="TreeGrafter"/>
</dbReference>
<keyword evidence="6 13" id="KW-0472">Membrane</keyword>
<evidence type="ECO:0000256" key="2">
    <source>
        <dbReference type="ARBA" id="ARBA00022475"/>
    </source>
</evidence>
<feature type="transmembrane region" description="Helical" evidence="13">
    <location>
        <begin position="39"/>
        <end position="65"/>
    </location>
</feature>
<sequence>MALISDFIKGEMDLSNCTEGFFSLGDGGEEVSITPPSKILLTLTLSLLAVMTTAINSLVITAIIVTRKLHHPANYLICSLAVTDLLVAILVMPFSILYIQRESWQMGESVCYMWLSVDITCCTCSILHLAAIALDRYRAITDAVEYSRKRTSLRAGITVGVVWFLSVLISLPPLLWRNHGGEPEEDQCLITHHHIAFTLYSTLGAFYIPLLLILILYYKIYRAAQTLYLRRGASRGASQHSSMVNGTTLPSCPPDGDPHSPDTLNPQEKSYSDPTTEGDRVRITVKSPQSESRQERECSLRRQRISGTRERRAASTLGLILGAFVVCWLPFFLKEVIINTCGSCSTSIELADFLTWLGYLNSLINPLIYTIFNEDFKKAFQRLGSVSPACPSQAADFAIGLGSRRTGVSSAGQPRVSSTSLQLSLSTTGVASVGRAAAAGLCIIRPLCHPVPDQVYTLEPERNRQQHTDRGSVVHSAASGEEVSRAPTQQQDPSGPLKTRIPPSTASSLQEPQSPHTSPLPSSSGPSPRASREMNAIIYHKRWLCDVLAERLAWQTLVIVQMMLQGLTS</sequence>
<feature type="transmembrane region" description="Helical" evidence="13">
    <location>
        <begin position="195"/>
        <end position="218"/>
    </location>
</feature>
<dbReference type="InterPro" id="IPR002231">
    <property type="entry name" value="5HT_rcpt"/>
</dbReference>
<protein>
    <recommendedName>
        <fullName evidence="14">G-protein coupled receptors family 1 profile domain-containing protein</fullName>
    </recommendedName>
</protein>
<evidence type="ECO:0000313" key="16">
    <source>
        <dbReference type="Proteomes" id="UP001356427"/>
    </source>
</evidence>
<dbReference type="GO" id="GO:0099589">
    <property type="term" value="F:serotonin receptor activity"/>
    <property type="evidence" value="ECO:0007669"/>
    <property type="project" value="UniProtKB-ARBA"/>
</dbReference>
<feature type="compositionally biased region" description="Basic and acidic residues" evidence="12">
    <location>
        <begin position="460"/>
        <end position="472"/>
    </location>
</feature>
<evidence type="ECO:0000256" key="3">
    <source>
        <dbReference type="ARBA" id="ARBA00022692"/>
    </source>
</evidence>
<dbReference type="SUPFAM" id="SSF81321">
    <property type="entry name" value="Family A G protein-coupled receptor-like"/>
    <property type="match status" value="1"/>
</dbReference>
<comment type="similarity">
    <text evidence="11">Belongs to the G-protein coupled receptor 1 family.</text>
</comment>
<name>A0AAN8QT08_9TELE</name>
<keyword evidence="4 13" id="KW-1133">Transmembrane helix</keyword>
<dbReference type="GO" id="GO:0007198">
    <property type="term" value="P:adenylate cyclase-inhibiting serotonin receptor signaling pathway"/>
    <property type="evidence" value="ECO:0007669"/>
    <property type="project" value="UniProtKB-ARBA"/>
</dbReference>
<evidence type="ECO:0000256" key="10">
    <source>
        <dbReference type="ARBA" id="ARBA00023224"/>
    </source>
</evidence>
<feature type="compositionally biased region" description="Polar residues" evidence="12">
    <location>
        <begin position="238"/>
        <end position="250"/>
    </location>
</feature>
<evidence type="ECO:0000256" key="8">
    <source>
        <dbReference type="ARBA" id="ARBA00023170"/>
    </source>
</evidence>
<gene>
    <name evidence="15" type="ORF">J4Q44_G00147590</name>
</gene>
<keyword evidence="7" id="KW-1015">Disulfide bond</keyword>
<reference evidence="15 16" key="1">
    <citation type="submission" date="2021-04" db="EMBL/GenBank/DDBJ databases">
        <authorList>
            <person name="De Guttry C."/>
            <person name="Zahm M."/>
            <person name="Klopp C."/>
            <person name="Cabau C."/>
            <person name="Louis A."/>
            <person name="Berthelot C."/>
            <person name="Parey E."/>
            <person name="Roest Crollius H."/>
            <person name="Montfort J."/>
            <person name="Robinson-Rechavi M."/>
            <person name="Bucao C."/>
            <person name="Bouchez O."/>
            <person name="Gislard M."/>
            <person name="Lluch J."/>
            <person name="Milhes M."/>
            <person name="Lampietro C."/>
            <person name="Lopez Roques C."/>
            <person name="Donnadieu C."/>
            <person name="Braasch I."/>
            <person name="Desvignes T."/>
            <person name="Postlethwait J."/>
            <person name="Bobe J."/>
            <person name="Wedekind C."/>
            <person name="Guiguen Y."/>
        </authorList>
    </citation>
    <scope>NUCLEOTIDE SEQUENCE [LARGE SCALE GENOMIC DNA]</scope>
    <source>
        <strain evidence="15">Cs_M1</strain>
        <tissue evidence="15">Blood</tissue>
    </source>
</reference>
<dbReference type="InterPro" id="IPR017452">
    <property type="entry name" value="GPCR_Rhodpsn_7TM"/>
</dbReference>
<dbReference type="InterPro" id="IPR000276">
    <property type="entry name" value="GPCR_Rhodpsn"/>
</dbReference>
<dbReference type="EMBL" id="JAGTTL010000012">
    <property type="protein sequence ID" value="KAK6315230.1"/>
    <property type="molecule type" value="Genomic_DNA"/>
</dbReference>
<dbReference type="AlphaFoldDB" id="A0AAN8QT08"/>
<comment type="caution">
    <text evidence="15">The sequence shown here is derived from an EMBL/GenBank/DDBJ whole genome shotgun (WGS) entry which is preliminary data.</text>
</comment>
<evidence type="ECO:0000256" key="12">
    <source>
        <dbReference type="SAM" id="MobiDB-lite"/>
    </source>
</evidence>
<dbReference type="FunFam" id="1.20.1070.10:FF:000085">
    <property type="entry name" value="5-hydroxytryptamine receptor 1F"/>
    <property type="match status" value="1"/>
</dbReference>
<keyword evidence="16" id="KW-1185">Reference proteome</keyword>
<dbReference type="PANTHER" id="PTHR24248">
    <property type="entry name" value="ADRENERGIC RECEPTOR-RELATED G-PROTEIN COUPLED RECEPTOR"/>
    <property type="match status" value="1"/>
</dbReference>
<dbReference type="PROSITE" id="PS50262">
    <property type="entry name" value="G_PROTEIN_RECEP_F1_2"/>
    <property type="match status" value="1"/>
</dbReference>
<dbReference type="PRINTS" id="PR00237">
    <property type="entry name" value="GPCRRHODOPSN"/>
</dbReference>
<keyword evidence="8 11" id="KW-0675">Receptor</keyword>
<comment type="subcellular location">
    <subcellularLocation>
        <location evidence="1">Cell membrane</location>
        <topology evidence="1">Multi-pass membrane protein</topology>
    </subcellularLocation>
</comment>
<dbReference type="PANTHER" id="PTHR24248:SF201">
    <property type="entry name" value="5-HYDROXYTRYPTAMINE RECEPTOR 1B"/>
    <property type="match status" value="1"/>
</dbReference>
<feature type="transmembrane region" description="Helical" evidence="13">
    <location>
        <begin position="77"/>
        <end position="100"/>
    </location>
</feature>
<organism evidence="15 16">
    <name type="scientific">Coregonus suidteri</name>
    <dbReference type="NCBI Taxonomy" id="861788"/>
    <lineage>
        <taxon>Eukaryota</taxon>
        <taxon>Metazoa</taxon>
        <taxon>Chordata</taxon>
        <taxon>Craniata</taxon>
        <taxon>Vertebrata</taxon>
        <taxon>Euteleostomi</taxon>
        <taxon>Actinopterygii</taxon>
        <taxon>Neopterygii</taxon>
        <taxon>Teleostei</taxon>
        <taxon>Protacanthopterygii</taxon>
        <taxon>Salmoniformes</taxon>
        <taxon>Salmonidae</taxon>
        <taxon>Coregoninae</taxon>
        <taxon>Coregonus</taxon>
    </lineage>
</organism>
<feature type="compositionally biased region" description="Polar residues" evidence="12">
    <location>
        <begin position="502"/>
        <end position="511"/>
    </location>
</feature>
<keyword evidence="5 11" id="KW-0297">G-protein coupled receptor</keyword>
<feature type="transmembrane region" description="Helical" evidence="13">
    <location>
        <begin position="353"/>
        <end position="372"/>
    </location>
</feature>
<keyword evidence="9" id="KW-0325">Glycoprotein</keyword>
<evidence type="ECO:0000256" key="1">
    <source>
        <dbReference type="ARBA" id="ARBA00004651"/>
    </source>
</evidence>
<keyword evidence="3 11" id="KW-0812">Transmembrane</keyword>
<evidence type="ECO:0000256" key="5">
    <source>
        <dbReference type="ARBA" id="ARBA00023040"/>
    </source>
</evidence>
<feature type="compositionally biased region" description="Low complexity" evidence="12">
    <location>
        <begin position="512"/>
        <end position="529"/>
    </location>
</feature>
<evidence type="ECO:0000259" key="14">
    <source>
        <dbReference type="PROSITE" id="PS50262"/>
    </source>
</evidence>
<evidence type="ECO:0000313" key="15">
    <source>
        <dbReference type="EMBL" id="KAK6315230.1"/>
    </source>
</evidence>
<dbReference type="PRINTS" id="PR01101">
    <property type="entry name" value="5HTRECEPTOR"/>
</dbReference>
<evidence type="ECO:0000256" key="9">
    <source>
        <dbReference type="ARBA" id="ARBA00023180"/>
    </source>
</evidence>
<evidence type="ECO:0000256" key="4">
    <source>
        <dbReference type="ARBA" id="ARBA00022989"/>
    </source>
</evidence>
<evidence type="ECO:0000256" key="7">
    <source>
        <dbReference type="ARBA" id="ARBA00023157"/>
    </source>
</evidence>
<accession>A0AAN8QT08</accession>
<proteinExistence type="inferred from homology"/>
<keyword evidence="10 11" id="KW-0807">Transducer</keyword>
<dbReference type="Pfam" id="PF00001">
    <property type="entry name" value="7tm_1"/>
    <property type="match status" value="1"/>
</dbReference>
<dbReference type="Gene3D" id="1.20.1070.10">
    <property type="entry name" value="Rhodopsin 7-helix transmembrane proteins"/>
    <property type="match status" value="1"/>
</dbReference>
<feature type="transmembrane region" description="Helical" evidence="13">
    <location>
        <begin position="155"/>
        <end position="175"/>
    </location>
</feature>
<dbReference type="SMART" id="SM01381">
    <property type="entry name" value="7TM_GPCR_Srsx"/>
    <property type="match status" value="1"/>
</dbReference>
<dbReference type="GO" id="GO:0001586">
    <property type="term" value="F:Gi/o-coupled serotonin receptor activity"/>
    <property type="evidence" value="ECO:0007669"/>
    <property type="project" value="UniProtKB-ARBA"/>
</dbReference>
<feature type="transmembrane region" description="Helical" evidence="13">
    <location>
        <begin position="313"/>
        <end position="333"/>
    </location>
</feature>
<dbReference type="PRINTS" id="PR00515">
    <property type="entry name" value="5HT1FRECEPTR"/>
</dbReference>
<feature type="region of interest" description="Disordered" evidence="12">
    <location>
        <begin position="460"/>
        <end position="530"/>
    </location>
</feature>
<feature type="domain" description="G-protein coupled receptors family 1 profile" evidence="14">
    <location>
        <begin position="55"/>
        <end position="369"/>
    </location>
</feature>
<feature type="transmembrane region" description="Helical" evidence="13">
    <location>
        <begin position="112"/>
        <end position="134"/>
    </location>
</feature>
<evidence type="ECO:0000256" key="11">
    <source>
        <dbReference type="RuleBase" id="RU000688"/>
    </source>
</evidence>
<feature type="region of interest" description="Disordered" evidence="12">
    <location>
        <begin position="238"/>
        <end position="303"/>
    </location>
</feature>
<dbReference type="GO" id="GO:0043410">
    <property type="term" value="P:positive regulation of MAPK cascade"/>
    <property type="evidence" value="ECO:0007669"/>
    <property type="project" value="TreeGrafter"/>
</dbReference>
<dbReference type="GO" id="GO:0005886">
    <property type="term" value="C:plasma membrane"/>
    <property type="evidence" value="ECO:0007669"/>
    <property type="project" value="UniProtKB-SubCell"/>
</dbReference>
<evidence type="ECO:0000256" key="13">
    <source>
        <dbReference type="SAM" id="Phobius"/>
    </source>
</evidence>